<feature type="compositionally biased region" description="Basic residues" evidence="1">
    <location>
        <begin position="46"/>
        <end position="55"/>
    </location>
</feature>
<gene>
    <name evidence="2" type="ORF">BYL167_LOCUS45987</name>
</gene>
<evidence type="ECO:0000313" key="3">
    <source>
        <dbReference type="Proteomes" id="UP000681967"/>
    </source>
</evidence>
<comment type="caution">
    <text evidence="2">The sequence shown here is derived from an EMBL/GenBank/DDBJ whole genome shotgun (WGS) entry which is preliminary data.</text>
</comment>
<organism evidence="2 3">
    <name type="scientific">Rotaria magnacalcarata</name>
    <dbReference type="NCBI Taxonomy" id="392030"/>
    <lineage>
        <taxon>Eukaryota</taxon>
        <taxon>Metazoa</taxon>
        <taxon>Spiralia</taxon>
        <taxon>Gnathifera</taxon>
        <taxon>Rotifera</taxon>
        <taxon>Eurotatoria</taxon>
        <taxon>Bdelloidea</taxon>
        <taxon>Philodinida</taxon>
        <taxon>Philodinidae</taxon>
        <taxon>Rotaria</taxon>
    </lineage>
</organism>
<dbReference type="Proteomes" id="UP000681967">
    <property type="component" value="Unassembled WGS sequence"/>
</dbReference>
<reference evidence="2" key="1">
    <citation type="submission" date="2021-02" db="EMBL/GenBank/DDBJ databases">
        <authorList>
            <person name="Nowell W R."/>
        </authorList>
    </citation>
    <scope>NUCLEOTIDE SEQUENCE</scope>
</reference>
<evidence type="ECO:0000256" key="1">
    <source>
        <dbReference type="SAM" id="MobiDB-lite"/>
    </source>
</evidence>
<name>A0A8S3ATS2_9BILA</name>
<dbReference type="EMBL" id="CAJOBH010129034">
    <property type="protein sequence ID" value="CAF4748300.1"/>
    <property type="molecule type" value="Genomic_DNA"/>
</dbReference>
<evidence type="ECO:0000313" key="2">
    <source>
        <dbReference type="EMBL" id="CAF4748300.1"/>
    </source>
</evidence>
<sequence length="64" mass="7561">MESIFNELATQSKEDDWADVVATTEKNRIDQNEIENEENPEFELIHKKKKKKKKSNNIIDLKQS</sequence>
<feature type="region of interest" description="Disordered" evidence="1">
    <location>
        <begin position="40"/>
        <end position="64"/>
    </location>
</feature>
<proteinExistence type="predicted"/>
<dbReference type="AlphaFoldDB" id="A0A8S3ATS2"/>
<protein>
    <submittedName>
        <fullName evidence="2">Uncharacterized protein</fullName>
    </submittedName>
</protein>
<feature type="non-terminal residue" evidence="2">
    <location>
        <position position="64"/>
    </location>
</feature>
<accession>A0A8S3ATS2</accession>